<keyword evidence="3 5" id="KW-1133">Transmembrane helix</keyword>
<evidence type="ECO:0000256" key="5">
    <source>
        <dbReference type="SAM" id="Phobius"/>
    </source>
</evidence>
<feature type="transmembrane region" description="Helical" evidence="5">
    <location>
        <begin position="75"/>
        <end position="92"/>
    </location>
</feature>
<comment type="subcellular location">
    <subcellularLocation>
        <location evidence="1">Membrane</location>
        <topology evidence="1">Multi-pass membrane protein</topology>
    </subcellularLocation>
</comment>
<keyword evidence="7" id="KW-1185">Reference proteome</keyword>
<evidence type="ECO:0000256" key="4">
    <source>
        <dbReference type="ARBA" id="ARBA00023136"/>
    </source>
</evidence>
<keyword evidence="4 5" id="KW-0472">Membrane</keyword>
<feature type="transmembrane region" description="Helical" evidence="5">
    <location>
        <begin position="12"/>
        <end position="31"/>
    </location>
</feature>
<dbReference type="Proteomes" id="UP001652445">
    <property type="component" value="Unassembled WGS sequence"/>
</dbReference>
<proteinExistence type="predicted"/>
<dbReference type="Pfam" id="PF09685">
    <property type="entry name" value="MamF_MmsF"/>
    <property type="match status" value="1"/>
</dbReference>
<comment type="caution">
    <text evidence="6">The sequence shown here is derived from an EMBL/GenBank/DDBJ whole genome shotgun (WGS) entry which is preliminary data.</text>
</comment>
<organism evidence="6 7">
    <name type="scientific">Paenibacillus baimaensis</name>
    <dbReference type="NCBI Taxonomy" id="2982185"/>
    <lineage>
        <taxon>Bacteria</taxon>
        <taxon>Bacillati</taxon>
        <taxon>Bacillota</taxon>
        <taxon>Bacilli</taxon>
        <taxon>Bacillales</taxon>
        <taxon>Paenibacillaceae</taxon>
        <taxon>Paenibacillus</taxon>
    </lineage>
</organism>
<protein>
    <submittedName>
        <fullName evidence="6">DUF4870 domain-containing protein</fullName>
    </submittedName>
</protein>
<dbReference type="RefSeq" id="WP_076231277.1">
    <property type="nucleotide sequence ID" value="NZ_JAOQIO010000116.1"/>
</dbReference>
<evidence type="ECO:0000313" key="6">
    <source>
        <dbReference type="EMBL" id="MCU6797370.1"/>
    </source>
</evidence>
<keyword evidence="2 5" id="KW-0812">Transmembrane</keyword>
<reference evidence="6 7" key="1">
    <citation type="submission" date="2022-09" db="EMBL/GenBank/DDBJ databases">
        <authorList>
            <person name="Han X.L."/>
            <person name="Wang Q."/>
            <person name="Lu T."/>
        </authorList>
    </citation>
    <scope>NUCLEOTIDE SEQUENCE [LARGE SCALE GENOMIC DNA]</scope>
    <source>
        <strain evidence="6 7">WQ 127069</strain>
    </source>
</reference>
<evidence type="ECO:0000256" key="3">
    <source>
        <dbReference type="ARBA" id="ARBA00022989"/>
    </source>
</evidence>
<evidence type="ECO:0000256" key="1">
    <source>
        <dbReference type="ARBA" id="ARBA00004141"/>
    </source>
</evidence>
<gene>
    <name evidence="6" type="ORF">OB236_35105</name>
</gene>
<sequence length="107" mass="11909">MLTEEEKTIALLSHVLCLVGGFLAPLIIWLLKKDQSAYIAEHAQESLNFQISVLIYSTVAGFLCIIFIGFVLLPLIGIAALVLIIVATLKAYKGEMYRYPLTIRLIK</sequence>
<evidence type="ECO:0000256" key="2">
    <source>
        <dbReference type="ARBA" id="ARBA00022692"/>
    </source>
</evidence>
<name>A0ABT2URW5_9BACL</name>
<dbReference type="InterPro" id="IPR019109">
    <property type="entry name" value="MamF_MmsF"/>
</dbReference>
<dbReference type="EMBL" id="JAOQIO010000116">
    <property type="protein sequence ID" value="MCU6797370.1"/>
    <property type="molecule type" value="Genomic_DNA"/>
</dbReference>
<evidence type="ECO:0000313" key="7">
    <source>
        <dbReference type="Proteomes" id="UP001652445"/>
    </source>
</evidence>
<accession>A0ABT2URW5</accession>